<comment type="similarity">
    <text evidence="1">Belongs to the FtsK/SpoIIIE/SftA family.</text>
</comment>
<dbReference type="AlphaFoldDB" id="A0A9X6FGK0"/>
<accession>A0A9X6FGK0</accession>
<evidence type="ECO:0000256" key="3">
    <source>
        <dbReference type="ARBA" id="ARBA00022829"/>
    </source>
</evidence>
<dbReference type="InterPro" id="IPR018541">
    <property type="entry name" value="Ftsk_gamma"/>
</dbReference>
<dbReference type="InterPro" id="IPR036388">
    <property type="entry name" value="WH-like_DNA-bd_sf"/>
</dbReference>
<evidence type="ECO:0000256" key="4">
    <source>
        <dbReference type="ARBA" id="ARBA00022840"/>
    </source>
</evidence>
<dbReference type="GO" id="GO:0007059">
    <property type="term" value="P:chromosome segregation"/>
    <property type="evidence" value="ECO:0007669"/>
    <property type="project" value="UniProtKB-KW"/>
</dbReference>
<keyword evidence="8" id="KW-0131">Cell cycle</keyword>
<proteinExistence type="inferred from homology"/>
<keyword evidence="5" id="KW-0238">DNA-binding</keyword>
<evidence type="ECO:0000256" key="5">
    <source>
        <dbReference type="ARBA" id="ARBA00023125"/>
    </source>
</evidence>
<dbReference type="Gene3D" id="1.10.10.10">
    <property type="entry name" value="Winged helix-like DNA-binding domain superfamily/Winged helix DNA-binding domain"/>
    <property type="match status" value="1"/>
</dbReference>
<keyword evidence="3" id="KW-0159">Chromosome partition</keyword>
<evidence type="ECO:0000256" key="2">
    <source>
        <dbReference type="ARBA" id="ARBA00022741"/>
    </source>
</evidence>
<dbReference type="Proteomes" id="UP000194882">
    <property type="component" value="Unassembled WGS sequence"/>
</dbReference>
<dbReference type="InterPro" id="IPR027417">
    <property type="entry name" value="P-loop_NTPase"/>
</dbReference>
<dbReference type="SUPFAM" id="SSF46785">
    <property type="entry name" value="Winged helix' DNA-binding domain"/>
    <property type="match status" value="1"/>
</dbReference>
<protein>
    <submittedName>
        <fullName evidence="8">Cell division protein FtsK</fullName>
    </submittedName>
</protein>
<dbReference type="Pfam" id="PF09397">
    <property type="entry name" value="FtsK_gamma"/>
    <property type="match status" value="1"/>
</dbReference>
<keyword evidence="2 6" id="KW-0547">Nucleotide-binding</keyword>
<dbReference type="InterPro" id="IPR041027">
    <property type="entry name" value="FtsK_alpha"/>
</dbReference>
<dbReference type="SMART" id="SM00843">
    <property type="entry name" value="Ftsk_gamma"/>
    <property type="match status" value="1"/>
</dbReference>
<sequence length="757" mass="84488">MEVIAEAEESEEAEVIAEAEELEEVEVIAEAEESEEVEAIEQKSEFIHVAEADEQTKKDVQSFANVLIAETEENRRVVEEAQVAEEQRVVEEAPVVEEQRVVEETPVVEEQRVIEETPIAEEQPVVQKEEPKREKKRHVPFNVVMLKQDRTRLMERHAARANAMQPSANVRVENKPVQQEVAEPQVEERPVQQVVEPQVEEQPMQQVVVEPQVEERPVQQVVVEPQVEERPVQQVVEPQVEEQPMQQVVVEQVQKPISSTEVQEKAYVVNQRENDMRNVLHTPLTYTVPPLALLSIPQQSALDNTEWLEEQKELLDTTFNNFHVGAHVINVSQGPAVTRFEVQPDPGVKVNKITNLSDDIKLSLAAKDIRIEAPIPGKSAIGIEVPNKESKPVFLREILRSPVFTKSESPLTVALGLDISGDPIVTDIRKMPHGLIAGATGSGKSVCINAILTSILYKAKPHEVKLMLIDPKMVELAPYNSVPHLVAPVITDVKAATAALKWAVEEMERRYELFAHAGARDLTRYNTIVSEREIPGETLPYIVIVIDELADLMMVAPGDVEEAICRIAQKARACGIHLLVATQRPSVDVITGLIKSNIPTRIAFTVSSQVDSRTIIDIGGAEKLLGRGDMLFLGNGTSKPVRVQGVYVSDDEIEKTVDHVKKQMKPNYLFKQEDLLAKTEQAESEDELFLDACQFVVEQGGASTSSVQRKFRIGYNRAARLIEEMESQGIISEGRGTKPRDVLISEDEFAAMQETNV</sequence>
<dbReference type="PROSITE" id="PS50901">
    <property type="entry name" value="FTSK"/>
    <property type="match status" value="1"/>
</dbReference>
<reference evidence="8 9" key="1">
    <citation type="submission" date="2016-10" db="EMBL/GenBank/DDBJ databases">
        <title>Comparative genomics of Bacillus thuringiensis reveals a path to pathogens against multiple invertebrate hosts.</title>
        <authorList>
            <person name="Zheng J."/>
            <person name="Gao Q."/>
            <person name="Liu H."/>
            <person name="Peng D."/>
            <person name="Ruan L."/>
            <person name="Sun M."/>
        </authorList>
    </citation>
    <scope>NUCLEOTIDE SEQUENCE [LARGE SCALE GENOMIC DNA]</scope>
    <source>
        <strain evidence="8">BGSC 4I4</strain>
    </source>
</reference>
<dbReference type="Gene3D" id="3.30.980.40">
    <property type="match status" value="1"/>
</dbReference>
<name>A0A9X6FGK0_BACTU</name>
<evidence type="ECO:0000313" key="9">
    <source>
        <dbReference type="Proteomes" id="UP000194882"/>
    </source>
</evidence>
<feature type="binding site" evidence="6">
    <location>
        <begin position="438"/>
        <end position="445"/>
    </location>
    <ligand>
        <name>ATP</name>
        <dbReference type="ChEBI" id="CHEBI:30616"/>
    </ligand>
</feature>
<evidence type="ECO:0000313" key="8">
    <source>
        <dbReference type="EMBL" id="OTY87656.1"/>
    </source>
</evidence>
<dbReference type="SMART" id="SM00382">
    <property type="entry name" value="AAA"/>
    <property type="match status" value="1"/>
</dbReference>
<keyword evidence="8" id="KW-0132">Cell division</keyword>
<dbReference type="PANTHER" id="PTHR22683">
    <property type="entry name" value="SPORULATION PROTEIN RELATED"/>
    <property type="match status" value="1"/>
</dbReference>
<dbReference type="InterPro" id="IPR003593">
    <property type="entry name" value="AAA+_ATPase"/>
</dbReference>
<dbReference type="InterPro" id="IPR002543">
    <property type="entry name" value="FtsK_dom"/>
</dbReference>
<evidence type="ECO:0000256" key="1">
    <source>
        <dbReference type="ARBA" id="ARBA00006474"/>
    </source>
</evidence>
<evidence type="ECO:0000259" key="7">
    <source>
        <dbReference type="PROSITE" id="PS50901"/>
    </source>
</evidence>
<evidence type="ECO:0000256" key="6">
    <source>
        <dbReference type="PROSITE-ProRule" id="PRU00289"/>
    </source>
</evidence>
<dbReference type="Pfam" id="PF01580">
    <property type="entry name" value="FtsK_SpoIIIE"/>
    <property type="match status" value="1"/>
</dbReference>
<feature type="domain" description="FtsK" evidence="7">
    <location>
        <begin position="421"/>
        <end position="613"/>
    </location>
</feature>
<keyword evidence="4 6" id="KW-0067">ATP-binding</keyword>
<dbReference type="SUPFAM" id="SSF52540">
    <property type="entry name" value="P-loop containing nucleoside triphosphate hydrolases"/>
    <property type="match status" value="1"/>
</dbReference>
<dbReference type="Gene3D" id="3.40.50.300">
    <property type="entry name" value="P-loop containing nucleotide triphosphate hydrolases"/>
    <property type="match status" value="1"/>
</dbReference>
<comment type="caution">
    <text evidence="8">The sequence shown here is derived from an EMBL/GenBank/DDBJ whole genome shotgun (WGS) entry which is preliminary data.</text>
</comment>
<dbReference type="GO" id="GO:0005524">
    <property type="term" value="F:ATP binding"/>
    <property type="evidence" value="ECO:0007669"/>
    <property type="project" value="UniProtKB-UniRule"/>
</dbReference>
<gene>
    <name evidence="8" type="ORF">BK754_24990</name>
</gene>
<dbReference type="GO" id="GO:0003677">
    <property type="term" value="F:DNA binding"/>
    <property type="evidence" value="ECO:0007669"/>
    <property type="project" value="UniProtKB-KW"/>
</dbReference>
<organism evidence="8 9">
    <name type="scientific">Bacillus thuringiensis serovar subtoxicus</name>
    <dbReference type="NCBI Taxonomy" id="475791"/>
    <lineage>
        <taxon>Bacteria</taxon>
        <taxon>Bacillati</taxon>
        <taxon>Bacillota</taxon>
        <taxon>Bacilli</taxon>
        <taxon>Bacillales</taxon>
        <taxon>Bacillaceae</taxon>
        <taxon>Bacillus</taxon>
        <taxon>Bacillus cereus group</taxon>
    </lineage>
</organism>
<dbReference type="Pfam" id="PF17854">
    <property type="entry name" value="FtsK_alpha"/>
    <property type="match status" value="1"/>
</dbReference>
<dbReference type="InterPro" id="IPR050206">
    <property type="entry name" value="FtsK/SpoIIIE/SftA"/>
</dbReference>
<dbReference type="EMBL" id="NFDT01000192">
    <property type="protein sequence ID" value="OTY87656.1"/>
    <property type="molecule type" value="Genomic_DNA"/>
</dbReference>
<dbReference type="PANTHER" id="PTHR22683:SF42">
    <property type="entry name" value="DNA TRANSLOCASE SFTA"/>
    <property type="match status" value="1"/>
</dbReference>
<dbReference type="GO" id="GO:0051301">
    <property type="term" value="P:cell division"/>
    <property type="evidence" value="ECO:0007669"/>
    <property type="project" value="UniProtKB-KW"/>
</dbReference>
<dbReference type="InterPro" id="IPR036390">
    <property type="entry name" value="WH_DNA-bd_sf"/>
</dbReference>